<dbReference type="Proteomes" id="UP001225134">
    <property type="component" value="Unassembled WGS sequence"/>
</dbReference>
<evidence type="ECO:0000313" key="1">
    <source>
        <dbReference type="EMBL" id="MDK9580847.1"/>
    </source>
</evidence>
<gene>
    <name evidence="1" type="ORF">QQA45_04870</name>
</gene>
<accession>A0ABT7HKY8</accession>
<organism evidence="1 2">
    <name type="scientific">Sneathia sanguinegens</name>
    <dbReference type="NCBI Taxonomy" id="40543"/>
    <lineage>
        <taxon>Bacteria</taxon>
        <taxon>Fusobacteriati</taxon>
        <taxon>Fusobacteriota</taxon>
        <taxon>Fusobacteriia</taxon>
        <taxon>Fusobacteriales</taxon>
        <taxon>Leptotrichiaceae</taxon>
        <taxon>Sneathia</taxon>
    </lineage>
</organism>
<proteinExistence type="predicted"/>
<keyword evidence="2" id="KW-1185">Reference proteome</keyword>
<dbReference type="EMBL" id="JASSPP010000007">
    <property type="protein sequence ID" value="MDK9580847.1"/>
    <property type="molecule type" value="Genomic_DNA"/>
</dbReference>
<name>A0ABT7HKY8_9FUSO</name>
<reference evidence="1 2" key="1">
    <citation type="submission" date="2023-06" db="EMBL/GenBank/DDBJ databases">
        <title>Antibody response to the Sneathia vaginalis cytopathogenic toxin A during pregnancy.</title>
        <authorList>
            <person name="Mccoy Z.T."/>
            <person name="Serrano M.G."/>
            <person name="Spaine K."/>
            <person name="Edwards D.J."/>
            <person name="Buck G.A."/>
            <person name="Jefferson K."/>
        </authorList>
    </citation>
    <scope>NUCLEOTIDE SEQUENCE [LARGE SCALE GENOMIC DNA]</scope>
    <source>
        <strain evidence="1 2">CCUG 42621</strain>
    </source>
</reference>
<comment type="caution">
    <text evidence="1">The sequence shown here is derived from an EMBL/GenBank/DDBJ whole genome shotgun (WGS) entry which is preliminary data.</text>
</comment>
<protein>
    <submittedName>
        <fullName evidence="1">Uncharacterized protein</fullName>
    </submittedName>
</protein>
<evidence type="ECO:0000313" key="2">
    <source>
        <dbReference type="Proteomes" id="UP001225134"/>
    </source>
</evidence>
<dbReference type="RefSeq" id="WP_285153098.1">
    <property type="nucleotide sequence ID" value="NZ_JASSPP010000007.1"/>
</dbReference>
<sequence length="316" mass="36707">MNIAGMINKQISQIENRGLSLIQTKVREYTEDLDLGFGYTGYDIVSLLPFVGRSKNRMYDIYIDDILLPITPSNINITPKNKNKSYDLVNGGEVNLLKDVGLVTITFSAELPAFNYNYARHKDAVYKPIRYYLEKIENLKITKQVFQLIISRLDSNYNLFNSNYTVCLEDYKLSEDWENGEDLKVDFTFKEYKEVVKKTIVDVSKIEDTKHSVQGTEYINEINKINKEDENKKKAIVEQKRNSTKKNNKKRKLVDTKGKSLNKVLRKHTGSAKNVKNVKNKNKLTYTDKIKVININPDKHEYLLIHKNHQARAFLP</sequence>